<dbReference type="AlphaFoldDB" id="A0A1E7F573"/>
<dbReference type="OrthoDB" id="56443at2759"/>
<feature type="coiled-coil region" evidence="1">
    <location>
        <begin position="446"/>
        <end position="480"/>
    </location>
</feature>
<evidence type="ECO:0000313" key="3">
    <source>
        <dbReference type="Proteomes" id="UP000095751"/>
    </source>
</evidence>
<dbReference type="InParanoid" id="A0A1E7F573"/>
<protein>
    <submittedName>
        <fullName evidence="2">Uncharacterized protein</fullName>
    </submittedName>
</protein>
<name>A0A1E7F573_9STRA</name>
<proteinExistence type="predicted"/>
<accession>A0A1E7F573</accession>
<evidence type="ECO:0000313" key="2">
    <source>
        <dbReference type="EMBL" id="OEU13003.1"/>
    </source>
</evidence>
<keyword evidence="1" id="KW-0175">Coiled coil</keyword>
<sequence>MRGGYGVSNSAANQMMQDVVKVFKHNNMLRVQHPLPGSLRAKMGKAEENGTLSVDHQVTRCSTAKDKTEMCVHSWIRTIPLLIEKLVATCIIEGKYEESITISKLVNKILLGMGADRGGGDLINLIRLLNRKDGNCSRYSIPLAVVEKAAEEYDVLAKTLYNNRAKSLLQPLLNDELHMFVMRFANDAKCLAVRFIRDGKPTQPNILCLEKIVEHIVDGFIFDSMLIPERYECIGVRVHSNDETSLTHRFDSPVNASSYESVDCKQVVNAPIEDSKIALTIYGQSTASVGRPCLRCIWDKDDKRPTMWLSSHAGFTSDECHPVELRVGANSRKKNWKTFESLRGKDGEYTANKETINKDTRQKCNSISKEPLLYVDQLDKHHGEPMHVAQGMLTHLNTETYKKLNEESESIEGDFYYEQAEACQQYIIDTLAIEESEAFIDAKSTHNRIQIKIKKAYDKVQEAEEDGDEDKIKLAEEELETNLDQRNAADGELNYGFKVGLVRGAKEFDRMIDTSENNKKTRMTKQAFLYRSAIRMYAGFFTAMHETMELTGRRGIAMLDFRKKVHHFVVNGGFVQETEAVVTDVMDTWLELANHVHPISIICNDQSKLDDAKIAKFEGHISAFIKLWIPFIGGYKNWQYYKLHTLTCGAIAFAKKYGMLGRANAQGFENKHFELRRHREILSRIPHRKVRVQKLAQRSQTMFIDGLSESLLFLEQADANAKTGRRGKYNIIVNRTRIAENMDIHEEEDLAPDGYFTSKEGNFIPTEWEQLYHFIQFGKAPASWRKVFEDDDEIGAVDTAAAAYLQPISGGRP</sequence>
<keyword evidence="3" id="KW-1185">Reference proteome</keyword>
<reference evidence="2 3" key="1">
    <citation type="submission" date="2016-09" db="EMBL/GenBank/DDBJ databases">
        <title>Extensive genetic diversity and differential bi-allelic expression allows diatom success in the polar Southern Ocean.</title>
        <authorList>
            <consortium name="DOE Joint Genome Institute"/>
            <person name="Mock T."/>
            <person name="Otillar R.P."/>
            <person name="Strauss J."/>
            <person name="Dupont C."/>
            <person name="Frickenhaus S."/>
            <person name="Maumus F."/>
            <person name="Mcmullan M."/>
            <person name="Sanges R."/>
            <person name="Schmutz J."/>
            <person name="Toseland A."/>
            <person name="Valas R."/>
            <person name="Veluchamy A."/>
            <person name="Ward B.J."/>
            <person name="Allen A."/>
            <person name="Barry K."/>
            <person name="Falciatore A."/>
            <person name="Ferrante M."/>
            <person name="Fortunato A.E."/>
            <person name="Gloeckner G."/>
            <person name="Gruber A."/>
            <person name="Hipkin R."/>
            <person name="Janech M."/>
            <person name="Kroth P."/>
            <person name="Leese F."/>
            <person name="Lindquist E."/>
            <person name="Lyon B.R."/>
            <person name="Martin J."/>
            <person name="Mayer C."/>
            <person name="Parker M."/>
            <person name="Quesneville H."/>
            <person name="Raymond J."/>
            <person name="Uhlig C."/>
            <person name="Valentin K.U."/>
            <person name="Worden A.Z."/>
            <person name="Armbrust E.V."/>
            <person name="Bowler C."/>
            <person name="Green B."/>
            <person name="Moulton V."/>
            <person name="Van Oosterhout C."/>
            <person name="Grigoriev I."/>
        </authorList>
    </citation>
    <scope>NUCLEOTIDE SEQUENCE [LARGE SCALE GENOMIC DNA]</scope>
    <source>
        <strain evidence="2 3">CCMP1102</strain>
    </source>
</reference>
<dbReference type="Proteomes" id="UP000095751">
    <property type="component" value="Unassembled WGS sequence"/>
</dbReference>
<evidence type="ECO:0000256" key="1">
    <source>
        <dbReference type="SAM" id="Coils"/>
    </source>
</evidence>
<organism evidence="2 3">
    <name type="scientific">Fragilariopsis cylindrus CCMP1102</name>
    <dbReference type="NCBI Taxonomy" id="635003"/>
    <lineage>
        <taxon>Eukaryota</taxon>
        <taxon>Sar</taxon>
        <taxon>Stramenopiles</taxon>
        <taxon>Ochrophyta</taxon>
        <taxon>Bacillariophyta</taxon>
        <taxon>Bacillariophyceae</taxon>
        <taxon>Bacillariophycidae</taxon>
        <taxon>Bacillariales</taxon>
        <taxon>Bacillariaceae</taxon>
        <taxon>Fragilariopsis</taxon>
    </lineage>
</organism>
<gene>
    <name evidence="2" type="ORF">FRACYDRAFT_243442</name>
</gene>
<dbReference type="KEGG" id="fcy:FRACYDRAFT_243442"/>
<dbReference type="EMBL" id="KV784363">
    <property type="protein sequence ID" value="OEU13003.1"/>
    <property type="molecule type" value="Genomic_DNA"/>
</dbReference>